<proteinExistence type="inferred from homology"/>
<dbReference type="EMBL" id="BGZJ01000001">
    <property type="protein sequence ID" value="GBO94292.1"/>
    <property type="molecule type" value="Genomic_DNA"/>
</dbReference>
<name>A0A388SD76_9BURK</name>
<dbReference type="GO" id="GO:0006313">
    <property type="term" value="P:DNA transposition"/>
    <property type="evidence" value="ECO:0007669"/>
    <property type="project" value="InterPro"/>
</dbReference>
<comment type="function">
    <text evidence="1">Required for the transposition of the insertion element.</text>
</comment>
<sequence length="376" mass="41465">MAEKKISAKSEPRSRRRGGPETDSLVQILLNSYKGSDAGLPPELETLKEELQGELDSPRLLNPGKPLDHHSMGLFPQIEKEAYRLSRSGKTDTEIHDSILSRHGTRVTREFIEAAVGKLQSGADLWSEGPVPETLPILFIKPIKVRKQDGGRVTELLAALAFSFDKKGVPVSLGGWIAGNAIEIPKSVFTSLRVRGLMDAAFIAVPPDDTEPFWSDAAQRFFPQATIIQDLSAVFYPLTFPFAKISKARFTKERHRIASAVTEEDWGEASGTLNTAAADWGQVNPALGAALHFAIPVLLSLFSLPAPIRRAVLQGIDMHPIADEMIAQEKFRQTGLRADPMKRLYFAQLHSEPDWAKPVTRFSQVLREIGKLSKAS</sequence>
<dbReference type="RefSeq" id="WP_116270520.1">
    <property type="nucleotide sequence ID" value="NZ_BGZJ01000001.1"/>
</dbReference>
<feature type="compositionally biased region" description="Basic and acidic residues" evidence="6">
    <location>
        <begin position="1"/>
        <end position="13"/>
    </location>
</feature>
<evidence type="ECO:0000313" key="8">
    <source>
        <dbReference type="Proteomes" id="UP000266091"/>
    </source>
</evidence>
<evidence type="ECO:0000256" key="4">
    <source>
        <dbReference type="ARBA" id="ARBA00023125"/>
    </source>
</evidence>
<organism evidence="7 8">
    <name type="scientific">Mesosutterella multiformis</name>
    <dbReference type="NCBI Taxonomy" id="2259133"/>
    <lineage>
        <taxon>Bacteria</taxon>
        <taxon>Pseudomonadati</taxon>
        <taxon>Pseudomonadota</taxon>
        <taxon>Betaproteobacteria</taxon>
        <taxon>Burkholderiales</taxon>
        <taxon>Sutterellaceae</taxon>
        <taxon>Mesosutterella</taxon>
    </lineage>
</organism>
<dbReference type="GO" id="GO:0004803">
    <property type="term" value="F:transposase activity"/>
    <property type="evidence" value="ECO:0007669"/>
    <property type="project" value="InterPro"/>
</dbReference>
<keyword evidence="8" id="KW-1185">Reference proteome</keyword>
<keyword evidence="5" id="KW-0233">DNA recombination</keyword>
<dbReference type="GO" id="GO:0003677">
    <property type="term" value="F:DNA binding"/>
    <property type="evidence" value="ECO:0007669"/>
    <property type="project" value="UniProtKB-KW"/>
</dbReference>
<dbReference type="OrthoDB" id="9885523at2"/>
<feature type="region of interest" description="Disordered" evidence="6">
    <location>
        <begin position="1"/>
        <end position="24"/>
    </location>
</feature>
<dbReference type="AlphaFoldDB" id="A0A388SD76"/>
<keyword evidence="4" id="KW-0238">DNA-binding</keyword>
<evidence type="ECO:0000256" key="3">
    <source>
        <dbReference type="ARBA" id="ARBA00022578"/>
    </source>
</evidence>
<evidence type="ECO:0000313" key="7">
    <source>
        <dbReference type="EMBL" id="GBO94292.1"/>
    </source>
</evidence>
<evidence type="ECO:0000256" key="1">
    <source>
        <dbReference type="ARBA" id="ARBA00002190"/>
    </source>
</evidence>
<accession>A0A388SD76</accession>
<keyword evidence="3" id="KW-0815">Transposition</keyword>
<reference evidence="7 8" key="1">
    <citation type="journal article" date="2018" name="Int. J. Syst. Evol. Microbiol.">
        <title>Mesosutterella multiformis gen. nov., sp. nov., a member of the family Sutterellaceae and Sutterella megalosphaeroides sp. nov., isolated from human faeces.</title>
        <authorList>
            <person name="Sakamoto M."/>
            <person name="Ikeyama N."/>
            <person name="Kunihiro T."/>
            <person name="Iino T."/>
            <person name="Yuki M."/>
            <person name="Ohkuma M."/>
        </authorList>
    </citation>
    <scope>NUCLEOTIDE SEQUENCE [LARGE SCALE GENOMIC DNA]</scope>
    <source>
        <strain evidence="7 8">4NBBH2</strain>
    </source>
</reference>
<comment type="similarity">
    <text evidence="2">Belongs to the transposase mutator family.</text>
</comment>
<dbReference type="Pfam" id="PF00872">
    <property type="entry name" value="Transposase_mut"/>
    <property type="match status" value="1"/>
</dbReference>
<gene>
    <name evidence="7" type="ORF">MESMUL_16460</name>
</gene>
<comment type="caution">
    <text evidence="7">The sequence shown here is derived from an EMBL/GenBank/DDBJ whole genome shotgun (WGS) entry which is preliminary data.</text>
</comment>
<dbReference type="InterPro" id="IPR001207">
    <property type="entry name" value="Transposase_mutator"/>
</dbReference>
<protein>
    <submittedName>
        <fullName evidence="7">Uncharacterized protein</fullName>
    </submittedName>
</protein>
<evidence type="ECO:0000256" key="5">
    <source>
        <dbReference type="ARBA" id="ARBA00023172"/>
    </source>
</evidence>
<dbReference type="Proteomes" id="UP000266091">
    <property type="component" value="Unassembled WGS sequence"/>
</dbReference>
<evidence type="ECO:0000256" key="2">
    <source>
        <dbReference type="ARBA" id="ARBA00010961"/>
    </source>
</evidence>
<evidence type="ECO:0000256" key="6">
    <source>
        <dbReference type="SAM" id="MobiDB-lite"/>
    </source>
</evidence>